<dbReference type="PANTHER" id="PTHR13504">
    <property type="entry name" value="FIDO DOMAIN-CONTAINING PROTEIN DDB_G0283145"/>
    <property type="match status" value="1"/>
</dbReference>
<gene>
    <name evidence="8" type="ORF">QS748_12520</name>
</gene>
<dbReference type="InterPro" id="IPR003812">
    <property type="entry name" value="Fido"/>
</dbReference>
<comment type="caution">
    <text evidence="8">The sequence shown here is derived from an EMBL/GenBank/DDBJ whole genome shotgun (WGS) entry which is preliminary data.</text>
</comment>
<proteinExistence type="predicted"/>
<dbReference type="Gene3D" id="1.10.3290.10">
    <property type="entry name" value="Fido-like domain"/>
    <property type="match status" value="1"/>
</dbReference>
<dbReference type="CDD" id="cd00090">
    <property type="entry name" value="HTH_ARSR"/>
    <property type="match status" value="1"/>
</dbReference>
<evidence type="ECO:0000313" key="9">
    <source>
        <dbReference type="Proteomes" id="UP001178148"/>
    </source>
</evidence>
<dbReference type="GO" id="GO:0005524">
    <property type="term" value="F:ATP binding"/>
    <property type="evidence" value="ECO:0007669"/>
    <property type="project" value="UniProtKB-KW"/>
</dbReference>
<dbReference type="PANTHER" id="PTHR13504:SF38">
    <property type="entry name" value="FIDO DOMAIN-CONTAINING PROTEIN"/>
    <property type="match status" value="1"/>
</dbReference>
<feature type="domain" description="Fido" evidence="7">
    <location>
        <begin position="99"/>
        <end position="241"/>
    </location>
</feature>
<dbReference type="Gene3D" id="1.10.10.10">
    <property type="entry name" value="Winged helix-like DNA-binding domain superfamily/Winged helix DNA-binding domain"/>
    <property type="match status" value="1"/>
</dbReference>
<evidence type="ECO:0000313" key="8">
    <source>
        <dbReference type="EMBL" id="MDP0589950.1"/>
    </source>
</evidence>
<feature type="binding site" evidence="4">
    <location>
        <begin position="219"/>
        <end position="220"/>
    </location>
    <ligand>
        <name>ATP</name>
        <dbReference type="ChEBI" id="CHEBI:30616"/>
    </ligand>
</feature>
<dbReference type="Proteomes" id="UP001178148">
    <property type="component" value="Unassembled WGS sequence"/>
</dbReference>
<protein>
    <submittedName>
        <fullName evidence="8">Fic family protein</fullName>
    </submittedName>
</protein>
<dbReference type="AlphaFoldDB" id="A0AA90STT6"/>
<evidence type="ECO:0000259" key="6">
    <source>
        <dbReference type="PROSITE" id="PS51000"/>
    </source>
</evidence>
<keyword evidence="1" id="KW-0805">Transcription regulation</keyword>
<dbReference type="InterPro" id="IPR036390">
    <property type="entry name" value="WH_DNA-bd_sf"/>
</dbReference>
<evidence type="ECO:0000256" key="5">
    <source>
        <dbReference type="PIRSR" id="PIRSR640198-3"/>
    </source>
</evidence>
<dbReference type="Pfam" id="PF02661">
    <property type="entry name" value="Fic"/>
    <property type="match status" value="1"/>
</dbReference>
<evidence type="ECO:0000256" key="2">
    <source>
        <dbReference type="ARBA" id="ARBA00023163"/>
    </source>
</evidence>
<dbReference type="PROSITE" id="PS51459">
    <property type="entry name" value="FIDO"/>
    <property type="match status" value="1"/>
</dbReference>
<evidence type="ECO:0000256" key="3">
    <source>
        <dbReference type="PIRSR" id="PIRSR640198-1"/>
    </source>
</evidence>
<dbReference type="PROSITE" id="PS51000">
    <property type="entry name" value="HTH_DEOR_2"/>
    <property type="match status" value="1"/>
</dbReference>
<feature type="binding site" evidence="4">
    <location>
        <position position="228"/>
    </location>
    <ligand>
        <name>ATP</name>
        <dbReference type="ChEBI" id="CHEBI:30616"/>
    </ligand>
</feature>
<name>A0AA90STT6_9GAMM</name>
<dbReference type="GO" id="GO:0003700">
    <property type="term" value="F:DNA-binding transcription factor activity"/>
    <property type="evidence" value="ECO:0007669"/>
    <property type="project" value="InterPro"/>
</dbReference>
<organism evidence="8 9">
    <name type="scientific">Candidatus Endonucleibacter bathymodioli</name>
    <dbReference type="NCBI Taxonomy" id="539814"/>
    <lineage>
        <taxon>Bacteria</taxon>
        <taxon>Pseudomonadati</taxon>
        <taxon>Pseudomonadota</taxon>
        <taxon>Gammaproteobacteria</taxon>
        <taxon>Oceanospirillales</taxon>
        <taxon>Endozoicomonadaceae</taxon>
        <taxon>Candidatus Endonucleibacter</taxon>
    </lineage>
</organism>
<dbReference type="SMART" id="SM00420">
    <property type="entry name" value="HTH_DEOR"/>
    <property type="match status" value="1"/>
</dbReference>
<dbReference type="EMBL" id="JASXSV010000025">
    <property type="protein sequence ID" value="MDP0589950.1"/>
    <property type="molecule type" value="Genomic_DNA"/>
</dbReference>
<keyword evidence="4" id="KW-0547">Nucleotide-binding</keyword>
<keyword evidence="4" id="KW-0067">ATP-binding</keyword>
<sequence length="341" mass="37711">MSYTPPFIITNEILNQVSLISEIVGKLEVLAPTAMTPTLRKANKIKTITGTLAIEGNTLGAEKVTAILEGKRVMGSMREIAEVNGAIAVYDKLSTLDHKRLDHLLQTHKLLMQEILTNAGNFRQSNVGVGGDEGVVHIAPPYGNVSGLMNELFTWLAGTDLHPLIKSSVFHYEFEFIHPFIDGNGRMGRLWQSLILFEWKPIFSAIPIESVIKETQQGYYDALEAAGNSGESTPFIEFMLAAILSACEDELKNGSNVPEDVPKDVPKENAIALRLNKIMSLIEQDSKISIDQLARECDVSDKTIKRAIAKLKEQGVVTRQGGMKHGDWVIMQSIKRNKNNE</sequence>
<reference evidence="8 9" key="1">
    <citation type="journal article" date="2023" name="bioRxiv">
        <title>An intranuclear bacterial parasite of deep-sea mussels expresses apoptosis inhibitors acquired from its host.</title>
        <authorList>
            <person name="Gonzalez Porras M.A."/>
            <person name="Assie A."/>
            <person name="Tietjen M."/>
            <person name="Violette M."/>
            <person name="Kleiner M."/>
            <person name="Gruber-Vodicka H."/>
            <person name="Dubilier N."/>
            <person name="Leisch N."/>
        </authorList>
    </citation>
    <scope>NUCLEOTIDE SEQUENCE [LARGE SCALE GENOMIC DNA]</scope>
    <source>
        <strain evidence="8">IAP13</strain>
    </source>
</reference>
<keyword evidence="2" id="KW-0804">Transcription</keyword>
<dbReference type="InterPro" id="IPR011991">
    <property type="entry name" value="ArsR-like_HTH"/>
</dbReference>
<evidence type="ECO:0000256" key="1">
    <source>
        <dbReference type="ARBA" id="ARBA00023015"/>
    </source>
</evidence>
<feature type="binding site" evidence="4">
    <location>
        <begin position="182"/>
        <end position="189"/>
    </location>
    <ligand>
        <name>ATP</name>
        <dbReference type="ChEBI" id="CHEBI:30616"/>
    </ligand>
</feature>
<dbReference type="InterPro" id="IPR036597">
    <property type="entry name" value="Fido-like_dom_sf"/>
</dbReference>
<accession>A0AA90STT6</accession>
<feature type="site" description="Important for autoinhibition of adenylyltransferase activity" evidence="5">
    <location>
        <position position="55"/>
    </location>
</feature>
<dbReference type="InterPro" id="IPR036388">
    <property type="entry name" value="WH-like_DNA-bd_sf"/>
</dbReference>
<feature type="active site" evidence="3">
    <location>
        <position position="178"/>
    </location>
</feature>
<evidence type="ECO:0000259" key="7">
    <source>
        <dbReference type="PROSITE" id="PS51459"/>
    </source>
</evidence>
<dbReference type="InterPro" id="IPR040198">
    <property type="entry name" value="Fido_containing"/>
</dbReference>
<dbReference type="InterPro" id="IPR001034">
    <property type="entry name" value="DeoR_HTH"/>
</dbReference>
<feature type="binding site" evidence="4">
    <location>
        <begin position="129"/>
        <end position="137"/>
    </location>
    <ligand>
        <name>ATP</name>
        <dbReference type="ChEBI" id="CHEBI:30616"/>
    </ligand>
</feature>
<dbReference type="SUPFAM" id="SSF140931">
    <property type="entry name" value="Fic-like"/>
    <property type="match status" value="1"/>
</dbReference>
<evidence type="ECO:0000256" key="4">
    <source>
        <dbReference type="PIRSR" id="PIRSR640198-2"/>
    </source>
</evidence>
<feature type="domain" description="HTH deoR-type" evidence="6">
    <location>
        <begin position="271"/>
        <end position="326"/>
    </location>
</feature>
<dbReference type="Pfam" id="PF08220">
    <property type="entry name" value="HTH_DeoR"/>
    <property type="match status" value="1"/>
</dbReference>
<keyword evidence="9" id="KW-1185">Reference proteome</keyword>
<dbReference type="SUPFAM" id="SSF46785">
    <property type="entry name" value="Winged helix' DNA-binding domain"/>
    <property type="match status" value="1"/>
</dbReference>